<sequence length="161" mass="18456">MMFLYYYCAACSKQIFILSELKRYHIKCQVLLDYFQEFQSFQTESAISTDSEIQEHADNLNTTEIPTGEWNFVHDNYSDQLANMRKENIEMNESEILLLESATASNLSSQEDLVISDVDTGGKRECTESTVKRSSNFYILVSPAKLSVIFTTHIITYKTTG</sequence>
<name>J3K316_COCIM</name>
<evidence type="ECO:0000313" key="2">
    <source>
        <dbReference type="Proteomes" id="UP000001261"/>
    </source>
</evidence>
<dbReference type="Proteomes" id="UP000001261">
    <property type="component" value="Unassembled WGS sequence"/>
</dbReference>
<keyword evidence="2" id="KW-1185">Reference proteome</keyword>
<evidence type="ECO:0000313" key="1">
    <source>
        <dbReference type="EMBL" id="EAS28531.3"/>
    </source>
</evidence>
<protein>
    <submittedName>
        <fullName evidence="1">Uncharacterized protein</fullName>
    </submittedName>
</protein>
<dbReference type="RefSeq" id="XP_001240114.1">
    <property type="nucleotide sequence ID" value="XM_001240113.1"/>
</dbReference>
<dbReference type="GeneID" id="24164581"/>
<accession>J3K316</accession>
<dbReference type="VEuPathDB" id="FungiDB:CIMG_12954"/>
<dbReference type="InParanoid" id="J3K316"/>
<proteinExistence type="predicted"/>
<reference evidence="2" key="1">
    <citation type="journal article" date="2009" name="Genome Res.">
        <title>Comparative genomic analyses of the human fungal pathogens Coccidioides and their relatives.</title>
        <authorList>
            <person name="Sharpton T.J."/>
            <person name="Stajich J.E."/>
            <person name="Rounsley S.D."/>
            <person name="Gardner M.J."/>
            <person name="Wortman J.R."/>
            <person name="Jordar V.S."/>
            <person name="Maiti R."/>
            <person name="Kodira C.D."/>
            <person name="Neafsey D.E."/>
            <person name="Zeng Q."/>
            <person name="Hung C.-Y."/>
            <person name="McMahan C."/>
            <person name="Muszewska A."/>
            <person name="Grynberg M."/>
            <person name="Mandel M.A."/>
            <person name="Kellner E.M."/>
            <person name="Barker B.M."/>
            <person name="Galgiani J.N."/>
            <person name="Orbach M.J."/>
            <person name="Kirkland T.N."/>
            <person name="Cole G.T."/>
            <person name="Henn M.R."/>
            <person name="Birren B.W."/>
            <person name="Taylor J.W."/>
        </authorList>
    </citation>
    <scope>NUCLEOTIDE SEQUENCE [LARGE SCALE GENOMIC DNA]</scope>
    <source>
        <strain evidence="2">RS</strain>
    </source>
</reference>
<gene>
    <name evidence="1" type="ORF">CIMG_12954</name>
</gene>
<dbReference type="EMBL" id="GG704912">
    <property type="protein sequence ID" value="EAS28531.3"/>
    <property type="molecule type" value="Genomic_DNA"/>
</dbReference>
<organism evidence="1 2">
    <name type="scientific">Coccidioides immitis (strain RS)</name>
    <name type="common">Valley fever fungus</name>
    <dbReference type="NCBI Taxonomy" id="246410"/>
    <lineage>
        <taxon>Eukaryota</taxon>
        <taxon>Fungi</taxon>
        <taxon>Dikarya</taxon>
        <taxon>Ascomycota</taxon>
        <taxon>Pezizomycotina</taxon>
        <taxon>Eurotiomycetes</taxon>
        <taxon>Eurotiomycetidae</taxon>
        <taxon>Onygenales</taxon>
        <taxon>Onygenaceae</taxon>
        <taxon>Coccidioides</taxon>
    </lineage>
</organism>
<reference evidence="2" key="2">
    <citation type="journal article" date="2010" name="Genome Res.">
        <title>Population genomic sequencing of Coccidioides fungi reveals recent hybridization and transposon control.</title>
        <authorList>
            <person name="Neafsey D.E."/>
            <person name="Barker B.M."/>
            <person name="Sharpton T.J."/>
            <person name="Stajich J.E."/>
            <person name="Park D.J."/>
            <person name="Whiston E."/>
            <person name="Hung C.-Y."/>
            <person name="McMahan C."/>
            <person name="White J."/>
            <person name="Sykes S."/>
            <person name="Heiman D."/>
            <person name="Young S."/>
            <person name="Zeng Q."/>
            <person name="Abouelleil A."/>
            <person name="Aftuck L."/>
            <person name="Bessette D."/>
            <person name="Brown A."/>
            <person name="FitzGerald M."/>
            <person name="Lui A."/>
            <person name="Macdonald J.P."/>
            <person name="Priest M."/>
            <person name="Orbach M.J."/>
            <person name="Galgiani J.N."/>
            <person name="Kirkland T.N."/>
            <person name="Cole G.T."/>
            <person name="Birren B.W."/>
            <person name="Henn M.R."/>
            <person name="Taylor J.W."/>
            <person name="Rounsley S.D."/>
        </authorList>
    </citation>
    <scope>GENOME REANNOTATION</scope>
    <source>
        <strain evidence="2">RS</strain>
    </source>
</reference>
<dbReference type="AlphaFoldDB" id="J3K316"/>
<dbReference type="KEGG" id="cim:CIMG_12954"/>